<dbReference type="GeneID" id="93645131"/>
<dbReference type="RefSeq" id="WP_034648756.1">
    <property type="nucleotide sequence ID" value="NZ_BCVB01000008.1"/>
</dbReference>
<dbReference type="KEGG" id="bmeg:BG04_1666"/>
<evidence type="ECO:0000313" key="1">
    <source>
        <dbReference type="EMBL" id="AJI25522.1"/>
    </source>
</evidence>
<accession>A0A0B6AWP2</accession>
<sequence length="64" mass="7045">MDKLSTKNKGLSLMQVIILVIIIGLLAAFLIPFIGSYLKGKDTLPHSKENLQLIFCTPEMEGVV</sequence>
<evidence type="ECO:0000313" key="2">
    <source>
        <dbReference type="Proteomes" id="UP000031829"/>
    </source>
</evidence>
<gene>
    <name evidence="1" type="ORF">BG04_1666</name>
</gene>
<dbReference type="HOGENOM" id="CLU_2858409_0_0_9"/>
<organism evidence="1 2">
    <name type="scientific">Priestia megaterium (strain ATCC 14581 / DSM 32 / CCUG 1817 / JCM 2506 / NBRC 15308 / NCIMB 9376 / NCTC 10342 / NRRL B-14308 / VKM B-512 / Ford 19)</name>
    <name type="common">Bacillus megaterium</name>
    <dbReference type="NCBI Taxonomy" id="1348623"/>
    <lineage>
        <taxon>Bacteria</taxon>
        <taxon>Bacillati</taxon>
        <taxon>Bacillota</taxon>
        <taxon>Bacilli</taxon>
        <taxon>Bacillales</taxon>
        <taxon>Bacillaceae</taxon>
        <taxon>Priestia</taxon>
    </lineage>
</organism>
<name>A0A0B6AWP2_PRIM2</name>
<dbReference type="Proteomes" id="UP000031829">
    <property type="component" value="Chromosome"/>
</dbReference>
<dbReference type="EMBL" id="CP009920">
    <property type="protein sequence ID" value="AJI25522.1"/>
    <property type="molecule type" value="Genomic_DNA"/>
</dbReference>
<proteinExistence type="predicted"/>
<reference evidence="1 2" key="1">
    <citation type="journal article" date="2015" name="Genome Announc.">
        <title>Complete genome sequences for 35 biothreat assay-relevant bacillus species.</title>
        <authorList>
            <person name="Johnson S.L."/>
            <person name="Daligault H.E."/>
            <person name="Davenport K.W."/>
            <person name="Jaissle J."/>
            <person name="Frey K.G."/>
            <person name="Ladner J.T."/>
            <person name="Broomall S.M."/>
            <person name="Bishop-Lilly K.A."/>
            <person name="Bruce D.C."/>
            <person name="Gibbons H.S."/>
            <person name="Coyne S.R."/>
            <person name="Lo C.C."/>
            <person name="Meincke L."/>
            <person name="Munk A.C."/>
            <person name="Koroleva G.I."/>
            <person name="Rosenzweig C.N."/>
            <person name="Palacios G.F."/>
            <person name="Redden C.L."/>
            <person name="Minogue T.D."/>
            <person name="Chain P.S."/>
        </authorList>
    </citation>
    <scope>NUCLEOTIDE SEQUENCE [LARGE SCALE GENOMIC DNA]</scope>
    <source>
        <strain evidence="2">ATCC 14581 / DSM 32 / JCM 2506 / NBRC 15308 / NCIMB 9376 / NCTC 10342 / NRRL B-14308 / VKM B-512</strain>
    </source>
</reference>
<protein>
    <submittedName>
        <fullName evidence="1">Uncharacterized protein</fullName>
    </submittedName>
</protein>
<dbReference type="AlphaFoldDB" id="A0A0B6AWP2"/>